<dbReference type="PANTHER" id="PTHR45458:SF1">
    <property type="entry name" value="SHORT CHAIN DEHYDROGENASE"/>
    <property type="match status" value="1"/>
</dbReference>
<organism evidence="3 4">
    <name type="scientific">Paractinoplanes lichenicola</name>
    <dbReference type="NCBI Taxonomy" id="2802976"/>
    <lineage>
        <taxon>Bacteria</taxon>
        <taxon>Bacillati</taxon>
        <taxon>Actinomycetota</taxon>
        <taxon>Actinomycetes</taxon>
        <taxon>Micromonosporales</taxon>
        <taxon>Micromonosporaceae</taxon>
        <taxon>Paractinoplanes</taxon>
    </lineage>
</organism>
<proteinExistence type="inferred from homology"/>
<sequence length="220" mass="23501">MTTALVTGANRGIGAEIARQLEARGIKVWRGSRKSGQNEIQLDVSDQGSVDKAAQTIKQLDILINNAGVNFRPEQGPSGESVDDMRATFEINFLGPVRVTQAFLPLLRHSEAPRIVMMSSGLGSLTETVDLRSENWNVGHAGYCASKTALNMFTVKLAKELLNDGFKVNAADPGLTATELSGNVGRPVEEAAAIAVELATLGPYGPTAGFFQDGLTPHHW</sequence>
<dbReference type="Proteomes" id="UP000598996">
    <property type="component" value="Unassembled WGS sequence"/>
</dbReference>
<evidence type="ECO:0000313" key="4">
    <source>
        <dbReference type="Proteomes" id="UP000598996"/>
    </source>
</evidence>
<dbReference type="RefSeq" id="WP_202996618.1">
    <property type="nucleotide sequence ID" value="NZ_JAENHO010000012.1"/>
</dbReference>
<dbReference type="PRINTS" id="PR00081">
    <property type="entry name" value="GDHRDH"/>
</dbReference>
<dbReference type="InterPro" id="IPR002347">
    <property type="entry name" value="SDR_fam"/>
</dbReference>
<reference evidence="3 4" key="1">
    <citation type="submission" date="2021-01" db="EMBL/GenBank/DDBJ databases">
        <title>Actinoplanes sp. nov. LDG1-01 isolated from lichen.</title>
        <authorList>
            <person name="Saeng-In P."/>
            <person name="Phongsopitanun W."/>
            <person name="Kanchanasin P."/>
            <person name="Yuki M."/>
            <person name="Kudo T."/>
            <person name="Ohkuma M."/>
            <person name="Tanasupawat S."/>
        </authorList>
    </citation>
    <scope>NUCLEOTIDE SEQUENCE [LARGE SCALE GENOMIC DNA]</scope>
    <source>
        <strain evidence="3 4">LDG1-01</strain>
    </source>
</reference>
<dbReference type="PROSITE" id="PS00061">
    <property type="entry name" value="ADH_SHORT"/>
    <property type="match status" value="1"/>
</dbReference>
<evidence type="ECO:0000256" key="2">
    <source>
        <dbReference type="RuleBase" id="RU000363"/>
    </source>
</evidence>
<accession>A0ABS1VZL0</accession>
<dbReference type="SUPFAM" id="SSF51735">
    <property type="entry name" value="NAD(P)-binding Rossmann-fold domains"/>
    <property type="match status" value="1"/>
</dbReference>
<dbReference type="InterPro" id="IPR036291">
    <property type="entry name" value="NAD(P)-bd_dom_sf"/>
</dbReference>
<protein>
    <submittedName>
        <fullName evidence="3">SDR family NAD(P)-dependent oxidoreductase</fullName>
    </submittedName>
</protein>
<evidence type="ECO:0000256" key="1">
    <source>
        <dbReference type="ARBA" id="ARBA00006484"/>
    </source>
</evidence>
<comment type="caution">
    <text evidence="3">The sequence shown here is derived from an EMBL/GenBank/DDBJ whole genome shotgun (WGS) entry which is preliminary data.</text>
</comment>
<dbReference type="EMBL" id="JAENHO010000012">
    <property type="protein sequence ID" value="MBL7259928.1"/>
    <property type="molecule type" value="Genomic_DNA"/>
</dbReference>
<dbReference type="InterPro" id="IPR052184">
    <property type="entry name" value="SDR_enzymes"/>
</dbReference>
<comment type="similarity">
    <text evidence="1 2">Belongs to the short-chain dehydrogenases/reductases (SDR) family.</text>
</comment>
<dbReference type="InterPro" id="IPR020904">
    <property type="entry name" value="Sc_DH/Rdtase_CS"/>
</dbReference>
<gene>
    <name evidence="3" type="ORF">JKJ07_36965</name>
</gene>
<dbReference type="Gene3D" id="3.40.50.720">
    <property type="entry name" value="NAD(P)-binding Rossmann-like Domain"/>
    <property type="match status" value="1"/>
</dbReference>
<name>A0ABS1VZL0_9ACTN</name>
<dbReference type="PRINTS" id="PR00080">
    <property type="entry name" value="SDRFAMILY"/>
</dbReference>
<dbReference type="PANTHER" id="PTHR45458">
    <property type="entry name" value="SHORT-CHAIN DEHYDROGENASE/REDUCTASE SDR"/>
    <property type="match status" value="1"/>
</dbReference>
<keyword evidence="4" id="KW-1185">Reference proteome</keyword>
<evidence type="ECO:0000313" key="3">
    <source>
        <dbReference type="EMBL" id="MBL7259928.1"/>
    </source>
</evidence>
<dbReference type="Pfam" id="PF00106">
    <property type="entry name" value="adh_short"/>
    <property type="match status" value="1"/>
</dbReference>